<gene>
    <name evidence="1" type="ORF">GWK47_020997</name>
</gene>
<name>A0A8J4XPC1_CHIOP</name>
<sequence>MTSLSLLLAGGGRQSCFCTMRLNEFEALRHMEVGCPVIGDLQVLERLWILRTVRNPDSTKDTHAGIRPRHACLDLQECCNSESEGLVGLNVGAGSLPLHSLTNLLYLASYYIRKMVMH</sequence>
<keyword evidence="2" id="KW-1185">Reference proteome</keyword>
<comment type="caution">
    <text evidence="1">The sequence shown here is derived from an EMBL/GenBank/DDBJ whole genome shotgun (WGS) entry which is preliminary data.</text>
</comment>
<accession>A0A8J4XPC1</accession>
<evidence type="ECO:0000313" key="1">
    <source>
        <dbReference type="EMBL" id="KAG0711262.1"/>
    </source>
</evidence>
<dbReference type="Proteomes" id="UP000770661">
    <property type="component" value="Unassembled WGS sequence"/>
</dbReference>
<evidence type="ECO:0000313" key="2">
    <source>
        <dbReference type="Proteomes" id="UP000770661"/>
    </source>
</evidence>
<dbReference type="EMBL" id="JACEEZ010023455">
    <property type="protein sequence ID" value="KAG0711262.1"/>
    <property type="molecule type" value="Genomic_DNA"/>
</dbReference>
<protein>
    <submittedName>
        <fullName evidence="1">Uncharacterized protein</fullName>
    </submittedName>
</protein>
<reference evidence="1" key="1">
    <citation type="submission" date="2020-07" db="EMBL/GenBank/DDBJ databases">
        <title>The High-quality genome of the commercially important snow crab, Chionoecetes opilio.</title>
        <authorList>
            <person name="Jeong J.-H."/>
            <person name="Ryu S."/>
        </authorList>
    </citation>
    <scope>NUCLEOTIDE SEQUENCE</scope>
    <source>
        <strain evidence="1">MADBK_172401_WGS</strain>
        <tissue evidence="1">Digestive gland</tissue>
    </source>
</reference>
<proteinExistence type="predicted"/>
<organism evidence="1 2">
    <name type="scientific">Chionoecetes opilio</name>
    <name type="common">Atlantic snow crab</name>
    <name type="synonym">Cancer opilio</name>
    <dbReference type="NCBI Taxonomy" id="41210"/>
    <lineage>
        <taxon>Eukaryota</taxon>
        <taxon>Metazoa</taxon>
        <taxon>Ecdysozoa</taxon>
        <taxon>Arthropoda</taxon>
        <taxon>Crustacea</taxon>
        <taxon>Multicrustacea</taxon>
        <taxon>Malacostraca</taxon>
        <taxon>Eumalacostraca</taxon>
        <taxon>Eucarida</taxon>
        <taxon>Decapoda</taxon>
        <taxon>Pleocyemata</taxon>
        <taxon>Brachyura</taxon>
        <taxon>Eubrachyura</taxon>
        <taxon>Majoidea</taxon>
        <taxon>Majidae</taxon>
        <taxon>Chionoecetes</taxon>
    </lineage>
</organism>
<dbReference type="AlphaFoldDB" id="A0A8J4XPC1"/>